<comment type="subcellular location">
    <subcellularLocation>
        <location evidence="1">Cell membrane</location>
        <topology evidence="1">Multi-pass membrane protein</topology>
    </subcellularLocation>
</comment>
<keyword evidence="4" id="KW-0029">Amino-acid transport</keyword>
<dbReference type="AlphaFoldDB" id="A0A3P8JK34"/>
<feature type="transmembrane region" description="Helical" evidence="7">
    <location>
        <begin position="46"/>
        <end position="68"/>
    </location>
</feature>
<evidence type="ECO:0000256" key="7">
    <source>
        <dbReference type="SAM" id="Phobius"/>
    </source>
</evidence>
<evidence type="ECO:0000256" key="1">
    <source>
        <dbReference type="ARBA" id="ARBA00004651"/>
    </source>
</evidence>
<dbReference type="EMBL" id="LR131271">
    <property type="protein sequence ID" value="VDR27198.1"/>
    <property type="molecule type" value="Genomic_DNA"/>
</dbReference>
<sequence length="235" mass="24686">MSVTDSLLAFSFAALLLTLTPGLDTALILRTSAAEGGKKAFQAALGINAGCLIWGALVALGLGALLAASELAYSLLKWCGAAWLCWLGLQLILRPRRAFDAGTAAPAAGNWFLKGMFGNVLNPKIGVFYVSFLPQFIPSGHSPAVWTFLLVGIHVLLGTLWSLTLIMATRYASGLLKAPGVYPVDGPGDGRRVYALRRAAGAPAAARPFACLIAWAAGPIRGIYLISYINVQEGV</sequence>
<dbReference type="InterPro" id="IPR001123">
    <property type="entry name" value="LeuE-type"/>
</dbReference>
<reference evidence="8 9" key="1">
    <citation type="submission" date="2018-12" db="EMBL/GenBank/DDBJ databases">
        <authorList>
            <consortium name="Pathogen Informatics"/>
        </authorList>
    </citation>
    <scope>NUCLEOTIDE SEQUENCE [LARGE SCALE GENOMIC DNA]</scope>
    <source>
        <strain evidence="8 9">NCTC13098</strain>
    </source>
</reference>
<dbReference type="Proteomes" id="UP000274346">
    <property type="component" value="Chromosome"/>
</dbReference>
<proteinExistence type="predicted"/>
<feature type="transmembrane region" description="Helical" evidence="7">
    <location>
        <begin position="144"/>
        <end position="168"/>
    </location>
</feature>
<evidence type="ECO:0000256" key="4">
    <source>
        <dbReference type="ARBA" id="ARBA00022970"/>
    </source>
</evidence>
<evidence type="ECO:0000313" key="9">
    <source>
        <dbReference type="Proteomes" id="UP000274346"/>
    </source>
</evidence>
<gene>
    <name evidence="8" type="primary">rhtB_1</name>
    <name evidence="8" type="ORF">NCTC13098_03564</name>
</gene>
<dbReference type="Pfam" id="PF01810">
    <property type="entry name" value="LysE"/>
    <property type="match status" value="1"/>
</dbReference>
<evidence type="ECO:0000256" key="2">
    <source>
        <dbReference type="ARBA" id="ARBA00022475"/>
    </source>
</evidence>
<dbReference type="KEGG" id="rtg:NCTC13098_03564"/>
<evidence type="ECO:0000313" key="8">
    <source>
        <dbReference type="EMBL" id="VDR27198.1"/>
    </source>
</evidence>
<keyword evidence="2" id="KW-1003">Cell membrane</keyword>
<evidence type="ECO:0000256" key="3">
    <source>
        <dbReference type="ARBA" id="ARBA00022692"/>
    </source>
</evidence>
<keyword evidence="6 7" id="KW-0472">Membrane</keyword>
<dbReference type="GO" id="GO:0005886">
    <property type="term" value="C:plasma membrane"/>
    <property type="evidence" value="ECO:0007669"/>
    <property type="project" value="UniProtKB-SubCell"/>
</dbReference>
<dbReference type="PANTHER" id="PTHR30086">
    <property type="entry name" value="ARGININE EXPORTER PROTEIN ARGO"/>
    <property type="match status" value="1"/>
</dbReference>
<evidence type="ECO:0000256" key="5">
    <source>
        <dbReference type="ARBA" id="ARBA00022989"/>
    </source>
</evidence>
<evidence type="ECO:0000256" key="6">
    <source>
        <dbReference type="ARBA" id="ARBA00023136"/>
    </source>
</evidence>
<keyword evidence="3 7" id="KW-0812">Transmembrane</keyword>
<keyword evidence="5 7" id="KW-1133">Transmembrane helix</keyword>
<accession>A0A3P8JK34</accession>
<feature type="transmembrane region" description="Helical" evidence="7">
    <location>
        <begin position="75"/>
        <end position="93"/>
    </location>
</feature>
<name>A0A3P8JK34_RAOTE</name>
<dbReference type="GO" id="GO:0015171">
    <property type="term" value="F:amino acid transmembrane transporter activity"/>
    <property type="evidence" value="ECO:0007669"/>
    <property type="project" value="TreeGrafter"/>
</dbReference>
<keyword evidence="4" id="KW-0813">Transport</keyword>
<protein>
    <submittedName>
        <fullName evidence="8">Homoserine/homoserine lactone efflux protein</fullName>
    </submittedName>
</protein>
<organism evidence="8 9">
    <name type="scientific">Raoultella terrigena</name>
    <name type="common">Klebsiella terrigena</name>
    <dbReference type="NCBI Taxonomy" id="577"/>
    <lineage>
        <taxon>Bacteria</taxon>
        <taxon>Pseudomonadati</taxon>
        <taxon>Pseudomonadota</taxon>
        <taxon>Gammaproteobacteria</taxon>
        <taxon>Enterobacterales</taxon>
        <taxon>Enterobacteriaceae</taxon>
        <taxon>Klebsiella/Raoultella group</taxon>
        <taxon>Raoultella</taxon>
    </lineage>
</organism>
<dbReference type="PANTHER" id="PTHR30086:SF20">
    <property type="entry name" value="ARGININE EXPORTER PROTEIN ARGO-RELATED"/>
    <property type="match status" value="1"/>
</dbReference>